<reference evidence="3 4" key="1">
    <citation type="submission" date="2021-03" db="EMBL/GenBank/DDBJ databases">
        <title>Whole genome shotgun sequence of Actinoplanes toevensis NBRC 105298.</title>
        <authorList>
            <person name="Komaki H."/>
            <person name="Tamura T."/>
        </authorList>
    </citation>
    <scope>NUCLEOTIDE SEQUENCE [LARGE SCALE GENOMIC DNA]</scope>
    <source>
        <strain evidence="3 4">NBRC 105298</strain>
    </source>
</reference>
<keyword evidence="2" id="KW-0732">Signal</keyword>
<sequence length="151" mass="15464">MSATLLLLVLSASCSSAPSSAPPTPSPALLAPAAPSPQPCPSTADLPADAEMQGVGDGVTLWALFFGGRIVAGQEIKVAWRMTGGGDLTMTATAPDGSLLKPSWGPEPHGGSTYQRPGEEWGTGWIFPVAGCWTINATRNPGEAHLTLRVA</sequence>
<gene>
    <name evidence="3" type="ORF">Ato02nite_090400</name>
</gene>
<evidence type="ECO:0000256" key="1">
    <source>
        <dbReference type="SAM" id="MobiDB-lite"/>
    </source>
</evidence>
<dbReference type="EMBL" id="BOQN01000139">
    <property type="protein sequence ID" value="GIM97247.1"/>
    <property type="molecule type" value="Genomic_DNA"/>
</dbReference>
<accession>A0A919WBT0</accession>
<keyword evidence="4" id="KW-1185">Reference proteome</keyword>
<dbReference type="AlphaFoldDB" id="A0A919WBT0"/>
<feature type="region of interest" description="Disordered" evidence="1">
    <location>
        <begin position="17"/>
        <end position="49"/>
    </location>
</feature>
<evidence type="ECO:0000313" key="3">
    <source>
        <dbReference type="EMBL" id="GIM97247.1"/>
    </source>
</evidence>
<evidence type="ECO:0000313" key="4">
    <source>
        <dbReference type="Proteomes" id="UP000677082"/>
    </source>
</evidence>
<name>A0A919WBT0_9ACTN</name>
<evidence type="ECO:0000256" key="2">
    <source>
        <dbReference type="SAM" id="SignalP"/>
    </source>
</evidence>
<feature type="chain" id="PRO_5037002115" evidence="2">
    <location>
        <begin position="22"/>
        <end position="151"/>
    </location>
</feature>
<organism evidence="3 4">
    <name type="scientific">Paractinoplanes toevensis</name>
    <dbReference type="NCBI Taxonomy" id="571911"/>
    <lineage>
        <taxon>Bacteria</taxon>
        <taxon>Bacillati</taxon>
        <taxon>Actinomycetota</taxon>
        <taxon>Actinomycetes</taxon>
        <taxon>Micromonosporales</taxon>
        <taxon>Micromonosporaceae</taxon>
        <taxon>Paractinoplanes</taxon>
    </lineage>
</organism>
<dbReference type="Proteomes" id="UP000677082">
    <property type="component" value="Unassembled WGS sequence"/>
</dbReference>
<protein>
    <submittedName>
        <fullName evidence="3">Uncharacterized protein</fullName>
    </submittedName>
</protein>
<proteinExistence type="predicted"/>
<comment type="caution">
    <text evidence="3">The sequence shown here is derived from an EMBL/GenBank/DDBJ whole genome shotgun (WGS) entry which is preliminary data.</text>
</comment>
<feature type="signal peptide" evidence="2">
    <location>
        <begin position="1"/>
        <end position="21"/>
    </location>
</feature>